<evidence type="ECO:0000256" key="1">
    <source>
        <dbReference type="SAM" id="Phobius"/>
    </source>
</evidence>
<evidence type="ECO:0000259" key="2">
    <source>
        <dbReference type="Pfam" id="PF02517"/>
    </source>
</evidence>
<proteinExistence type="predicted"/>
<dbReference type="Proteomes" id="UP000470384">
    <property type="component" value="Unassembled WGS sequence"/>
</dbReference>
<keyword evidence="3" id="KW-0645">Protease</keyword>
<feature type="transmembrane region" description="Helical" evidence="1">
    <location>
        <begin position="218"/>
        <end position="236"/>
    </location>
</feature>
<dbReference type="OrthoDB" id="3693644at2"/>
<reference evidence="3 4" key="1">
    <citation type="journal article" date="2016" name="Int. J. Syst. Evol. Microbiol.">
        <title>Pyruvatibacter mobilis gen. nov., sp. nov., a marine bacterium from the culture broth of Picochlorum sp. 122.</title>
        <authorList>
            <person name="Wang G."/>
            <person name="Tang M."/>
            <person name="Wu H."/>
            <person name="Dai S."/>
            <person name="Li T."/>
            <person name="Chen C."/>
            <person name="He H."/>
            <person name="Fan J."/>
            <person name="Xiang W."/>
            <person name="Li X."/>
        </authorList>
    </citation>
    <scope>NUCLEOTIDE SEQUENCE [LARGE SCALE GENOMIC DNA]</scope>
    <source>
        <strain evidence="3 4">GYP-11</strain>
    </source>
</reference>
<keyword evidence="1" id="KW-0812">Transmembrane</keyword>
<feature type="transmembrane region" description="Helical" evidence="1">
    <location>
        <begin position="122"/>
        <end position="142"/>
    </location>
</feature>
<dbReference type="GO" id="GO:0006508">
    <property type="term" value="P:proteolysis"/>
    <property type="evidence" value="ECO:0007669"/>
    <property type="project" value="UniProtKB-KW"/>
</dbReference>
<dbReference type="GO" id="GO:0004175">
    <property type="term" value="F:endopeptidase activity"/>
    <property type="evidence" value="ECO:0007669"/>
    <property type="project" value="UniProtKB-ARBA"/>
</dbReference>
<keyword evidence="1" id="KW-1133">Transmembrane helix</keyword>
<evidence type="ECO:0000313" key="3">
    <source>
        <dbReference type="EMBL" id="NBG94156.1"/>
    </source>
</evidence>
<keyword evidence="3" id="KW-0482">Metalloprotease</keyword>
<gene>
    <name evidence="3" type="ORF">GTQ45_00250</name>
</gene>
<feature type="transmembrane region" description="Helical" evidence="1">
    <location>
        <begin position="248"/>
        <end position="267"/>
    </location>
</feature>
<feature type="transmembrane region" description="Helical" evidence="1">
    <location>
        <begin position="71"/>
        <end position="94"/>
    </location>
</feature>
<dbReference type="GeneID" id="300656211"/>
<comment type="caution">
    <text evidence="3">The sequence shown here is derived from an EMBL/GenBank/DDBJ whole genome shotgun (WGS) entry which is preliminary data.</text>
</comment>
<keyword evidence="1" id="KW-0472">Membrane</keyword>
<feature type="domain" description="CAAX prenyl protease 2/Lysostaphin resistance protein A-like" evidence="2">
    <location>
        <begin position="129"/>
        <end position="231"/>
    </location>
</feature>
<dbReference type="EMBL" id="WXYQ01000001">
    <property type="protein sequence ID" value="NBG94156.1"/>
    <property type="molecule type" value="Genomic_DNA"/>
</dbReference>
<dbReference type="Pfam" id="PF02517">
    <property type="entry name" value="Rce1-like"/>
    <property type="match status" value="1"/>
</dbReference>
<keyword evidence="4" id="KW-1185">Reference proteome</keyword>
<keyword evidence="3" id="KW-0378">Hydrolase</keyword>
<name>A0A845Q6F6_9HYPH</name>
<dbReference type="PANTHER" id="PTHR35797:SF1">
    <property type="entry name" value="PROTEASE"/>
    <property type="match status" value="1"/>
</dbReference>
<dbReference type="InterPro" id="IPR003675">
    <property type="entry name" value="Rce1/LyrA-like_dom"/>
</dbReference>
<dbReference type="InterPro" id="IPR042150">
    <property type="entry name" value="MmRce1-like"/>
</dbReference>
<organism evidence="3 4">
    <name type="scientific">Pyruvatibacter mobilis</name>
    <dbReference type="NCBI Taxonomy" id="1712261"/>
    <lineage>
        <taxon>Bacteria</taxon>
        <taxon>Pseudomonadati</taxon>
        <taxon>Pseudomonadota</taxon>
        <taxon>Alphaproteobacteria</taxon>
        <taxon>Hyphomicrobiales</taxon>
        <taxon>Parvibaculaceae</taxon>
        <taxon>Pyruvatibacter</taxon>
    </lineage>
</organism>
<dbReference type="RefSeq" id="WP_160586314.1">
    <property type="nucleotide sequence ID" value="NZ_BMHN01000001.1"/>
</dbReference>
<feature type="transmembrane region" description="Helical" evidence="1">
    <location>
        <begin position="30"/>
        <end position="50"/>
    </location>
</feature>
<dbReference type="PANTHER" id="PTHR35797">
    <property type="entry name" value="PROTEASE-RELATED"/>
    <property type="match status" value="1"/>
</dbReference>
<dbReference type="GO" id="GO:0008237">
    <property type="term" value="F:metallopeptidase activity"/>
    <property type="evidence" value="ECO:0007669"/>
    <property type="project" value="UniProtKB-KW"/>
</dbReference>
<evidence type="ECO:0000313" key="4">
    <source>
        <dbReference type="Proteomes" id="UP000470384"/>
    </source>
</evidence>
<feature type="transmembrane region" description="Helical" evidence="1">
    <location>
        <begin position="163"/>
        <end position="185"/>
    </location>
</feature>
<dbReference type="AlphaFoldDB" id="A0A845Q6F6"/>
<sequence length="283" mass="31123">MFNRFILVLTTILLAQIALNAGFWLIGRENLPLMAVGLTQLLPGLIVLLMTGTYRRRLWTLVRRIPPLRPLAGWWLWTALVICACGAAVLFFGVETSPVDAATIAAYPFAWLLPDAASATPVAFLVFLLLCGPLLHLVTAAGEEVLWRGYLLDGLTERYGVRAAVIGSAFAWGAWHIPMVIAIAWVFPQPLLGSVLFTLSLTSWGIVMACLRLRHESLWTPVLMHAVANAFTLGAYDLIADPHSNWLTSPWGVTGMVLTLPVALWLLSRLKPGRRQAPNRHSS</sequence>
<dbReference type="GO" id="GO:0080120">
    <property type="term" value="P:CAAX-box protein maturation"/>
    <property type="evidence" value="ECO:0007669"/>
    <property type="project" value="UniProtKB-ARBA"/>
</dbReference>
<protein>
    <submittedName>
        <fullName evidence="3">CPBP family intramembrane metalloprotease</fullName>
    </submittedName>
</protein>
<accession>A0A845Q6F6</accession>
<feature type="transmembrane region" description="Helical" evidence="1">
    <location>
        <begin position="191"/>
        <end position="211"/>
    </location>
</feature>